<dbReference type="Pfam" id="PF04480">
    <property type="entry name" value="DUF559"/>
    <property type="match status" value="1"/>
</dbReference>
<dbReference type="Gene3D" id="3.40.960.10">
    <property type="entry name" value="VSR Endonuclease"/>
    <property type="match status" value="1"/>
</dbReference>
<dbReference type="EMBL" id="CP101497">
    <property type="protein sequence ID" value="UTT63075.1"/>
    <property type="molecule type" value="Genomic_DNA"/>
</dbReference>
<reference evidence="2" key="1">
    <citation type="submission" date="2022-07" db="EMBL/GenBank/DDBJ databases">
        <title>Taxonomic analysis of Microcella humidisoli nov. sp., isolated from riverside soil.</title>
        <authorList>
            <person name="Molina K.M."/>
            <person name="Kim S.B."/>
        </authorList>
    </citation>
    <scope>NUCLEOTIDE SEQUENCE</scope>
    <source>
        <strain evidence="2">MMS21-STM10</strain>
    </source>
</reference>
<sequence length="215" mass="23741">MPADAVPHVWLRRNASRLRRPPVQRGMIAEEHDHVRHWSDLHAAIDRPRGAVALLDALAQVIDCQPVHIAIAVLDSALHTGRIDNGDLGTIESWIARDRRSILQHLDPAAQSGTESIVRTVLRRAGLEVRTQAAFPGVGIVDLLVGGRVVVEVDSDQWHAKPEQQRRDYTRDLELTARGAIVVRVNYLQALYDHDGILRAVLAALATARGEGALY</sequence>
<name>A0ABY5FXN7_9MICO</name>
<evidence type="ECO:0000313" key="2">
    <source>
        <dbReference type="EMBL" id="UTT63075.1"/>
    </source>
</evidence>
<evidence type="ECO:0000313" key="3">
    <source>
        <dbReference type="Proteomes" id="UP001060039"/>
    </source>
</evidence>
<evidence type="ECO:0000259" key="1">
    <source>
        <dbReference type="Pfam" id="PF04480"/>
    </source>
</evidence>
<gene>
    <name evidence="2" type="ORF">NNL39_02895</name>
</gene>
<dbReference type="InterPro" id="IPR007569">
    <property type="entry name" value="DUF559"/>
</dbReference>
<organism evidence="2 3">
    <name type="scientific">Microcella humidisoli</name>
    <dbReference type="NCBI Taxonomy" id="2963406"/>
    <lineage>
        <taxon>Bacteria</taxon>
        <taxon>Bacillati</taxon>
        <taxon>Actinomycetota</taxon>
        <taxon>Actinomycetes</taxon>
        <taxon>Micrococcales</taxon>
        <taxon>Microbacteriaceae</taxon>
        <taxon>Microcella</taxon>
    </lineage>
</organism>
<dbReference type="InterPro" id="IPR011335">
    <property type="entry name" value="Restrct_endonuc-II-like"/>
</dbReference>
<feature type="domain" description="DUF559" evidence="1">
    <location>
        <begin position="128"/>
        <end position="205"/>
    </location>
</feature>
<dbReference type="SUPFAM" id="SSF52980">
    <property type="entry name" value="Restriction endonuclease-like"/>
    <property type="match status" value="1"/>
</dbReference>
<accession>A0ABY5FXN7</accession>
<proteinExistence type="predicted"/>
<keyword evidence="3" id="KW-1185">Reference proteome</keyword>
<dbReference type="RefSeq" id="WP_255160208.1">
    <property type="nucleotide sequence ID" value="NZ_CP101497.1"/>
</dbReference>
<dbReference type="Proteomes" id="UP001060039">
    <property type="component" value="Chromosome"/>
</dbReference>
<protein>
    <submittedName>
        <fullName evidence="2">DUF559 domain-containing protein</fullName>
    </submittedName>
</protein>